<keyword evidence="3" id="KW-1185">Reference proteome</keyword>
<dbReference type="PANTHER" id="PTHR13238">
    <property type="entry name" value="PROTEIN C21ORF59"/>
    <property type="match status" value="1"/>
</dbReference>
<accession>A0A0D9WC61</accession>
<evidence type="ECO:0008006" key="4">
    <source>
        <dbReference type="Google" id="ProtNLM"/>
    </source>
</evidence>
<evidence type="ECO:0000313" key="3">
    <source>
        <dbReference type="Proteomes" id="UP000032180"/>
    </source>
</evidence>
<dbReference type="InterPro" id="IPR021298">
    <property type="entry name" value="CFAP298"/>
</dbReference>
<comment type="similarity">
    <text evidence="1">Belongs to the CFAP298 family.</text>
</comment>
<organism evidence="2 3">
    <name type="scientific">Leersia perrieri</name>
    <dbReference type="NCBI Taxonomy" id="77586"/>
    <lineage>
        <taxon>Eukaryota</taxon>
        <taxon>Viridiplantae</taxon>
        <taxon>Streptophyta</taxon>
        <taxon>Embryophyta</taxon>
        <taxon>Tracheophyta</taxon>
        <taxon>Spermatophyta</taxon>
        <taxon>Magnoliopsida</taxon>
        <taxon>Liliopsida</taxon>
        <taxon>Poales</taxon>
        <taxon>Poaceae</taxon>
        <taxon>BOP clade</taxon>
        <taxon>Oryzoideae</taxon>
        <taxon>Oryzeae</taxon>
        <taxon>Oryzinae</taxon>
        <taxon>Leersia</taxon>
    </lineage>
</organism>
<dbReference type="EnsemblPlants" id="LPERR05G01370.1">
    <property type="protein sequence ID" value="LPERR05G01370.1"/>
    <property type="gene ID" value="LPERR05G01370"/>
</dbReference>
<dbReference type="STRING" id="77586.A0A0D9WC61"/>
<name>A0A0D9WC61_9ORYZ</name>
<dbReference type="eggNOG" id="ENOG502RRHP">
    <property type="taxonomic scope" value="Eukaryota"/>
</dbReference>
<evidence type="ECO:0000256" key="1">
    <source>
        <dbReference type="ARBA" id="ARBA00009619"/>
    </source>
</evidence>
<dbReference type="HOGENOM" id="CLU_1565697_0_0_1"/>
<protein>
    <recommendedName>
        <fullName evidence="4">Ubiquitin-like domain-containing protein</fullName>
    </recommendedName>
</protein>
<dbReference type="Proteomes" id="UP000032180">
    <property type="component" value="Chromosome 5"/>
</dbReference>
<dbReference type="Gramene" id="LPERR05G01370.1">
    <property type="protein sequence ID" value="LPERR05G01370.1"/>
    <property type="gene ID" value="LPERR05G01370"/>
</dbReference>
<dbReference type="PANTHER" id="PTHR13238:SF0">
    <property type="entry name" value="CILIA- AND FLAGELLA-ASSOCIATED PROTEIN 298"/>
    <property type="match status" value="1"/>
</dbReference>
<reference evidence="2 3" key="1">
    <citation type="submission" date="2012-08" db="EMBL/GenBank/DDBJ databases">
        <title>Oryza genome evolution.</title>
        <authorList>
            <person name="Wing R.A."/>
        </authorList>
    </citation>
    <scope>NUCLEOTIDE SEQUENCE</scope>
</reference>
<proteinExistence type="inferred from homology"/>
<dbReference type="AlphaFoldDB" id="A0A0D9WC61"/>
<reference evidence="2" key="3">
    <citation type="submission" date="2015-04" db="UniProtKB">
        <authorList>
            <consortium name="EnsemblPlants"/>
        </authorList>
    </citation>
    <scope>IDENTIFICATION</scope>
</reference>
<dbReference type="Pfam" id="PF11069">
    <property type="entry name" value="CFAP298"/>
    <property type="match status" value="1"/>
</dbReference>
<reference evidence="3" key="2">
    <citation type="submission" date="2013-12" db="EMBL/GenBank/DDBJ databases">
        <authorList>
            <person name="Yu Y."/>
            <person name="Lee S."/>
            <person name="de Baynast K."/>
            <person name="Wissotski M."/>
            <person name="Liu L."/>
            <person name="Talag J."/>
            <person name="Goicoechea J."/>
            <person name="Angelova A."/>
            <person name="Jetty R."/>
            <person name="Kudrna D."/>
            <person name="Golser W."/>
            <person name="Rivera L."/>
            <person name="Zhang J."/>
            <person name="Wing R."/>
        </authorList>
    </citation>
    <scope>NUCLEOTIDE SEQUENCE</scope>
</reference>
<sequence length="181" mass="19943">MVVLHVKWAAAAAASSSSPSPPALSSEVREEEEMEFLYECAATSAVEDVAAALAGVAALQARLLSLCRRIRERNGVGGELERAMAEAESYTSKDQVRHNKFISHRALREHIKNIEKIAVASLQESSEVLCLQQKLPDDKHESVQLCWAGKELTMGKKLCDYIGVNEKTKIAIKLTHVPHEH</sequence>
<evidence type="ECO:0000313" key="2">
    <source>
        <dbReference type="EnsemblPlants" id="LPERR05G01370.1"/>
    </source>
</evidence>